<evidence type="ECO:0000256" key="2">
    <source>
        <dbReference type="ARBA" id="ARBA00006485"/>
    </source>
</evidence>
<dbReference type="FunFam" id="2.20.25.80:FF:000003">
    <property type="entry name" value="WRKY transcription factor 57"/>
    <property type="match status" value="1"/>
</dbReference>
<dbReference type="GO" id="GO:0005634">
    <property type="term" value="C:nucleus"/>
    <property type="evidence" value="ECO:0007669"/>
    <property type="project" value="UniProtKB-SubCell"/>
</dbReference>
<keyword evidence="12" id="KW-0238">DNA-binding</keyword>
<organism evidence="20">
    <name type="scientific">Salvia splendens</name>
    <name type="common">Scarlet sage</name>
    <dbReference type="NCBI Taxonomy" id="180675"/>
    <lineage>
        <taxon>Eukaryota</taxon>
        <taxon>Viridiplantae</taxon>
        <taxon>Streptophyta</taxon>
        <taxon>Embryophyta</taxon>
        <taxon>Tracheophyta</taxon>
        <taxon>Spermatophyta</taxon>
        <taxon>Magnoliopsida</taxon>
        <taxon>eudicotyledons</taxon>
        <taxon>Gunneridae</taxon>
        <taxon>Pentapetalae</taxon>
        <taxon>asterids</taxon>
        <taxon>lamiids</taxon>
        <taxon>Lamiales</taxon>
        <taxon>Lamiaceae</taxon>
        <taxon>Nepetoideae</taxon>
        <taxon>Mentheae</taxon>
        <taxon>Salviinae</taxon>
        <taxon>Salvia</taxon>
        <taxon>Salvia subgen. Calosphace</taxon>
        <taxon>core Calosphace</taxon>
    </lineage>
</organism>
<evidence type="ECO:0000256" key="3">
    <source>
        <dbReference type="ARBA" id="ARBA00022527"/>
    </source>
</evidence>
<keyword evidence="13" id="KW-0804">Transcription</keyword>
<evidence type="ECO:0000256" key="4">
    <source>
        <dbReference type="ARBA" id="ARBA00022679"/>
    </source>
</evidence>
<dbReference type="SUPFAM" id="SSF56112">
    <property type="entry name" value="Protein kinase-like (PK-like)"/>
    <property type="match status" value="1"/>
</dbReference>
<feature type="region of interest" description="Disordered" evidence="17">
    <location>
        <begin position="648"/>
        <end position="676"/>
    </location>
</feature>
<feature type="compositionally biased region" description="Basic and acidic residues" evidence="17">
    <location>
        <begin position="284"/>
        <end position="298"/>
    </location>
</feature>
<evidence type="ECO:0000259" key="19">
    <source>
        <dbReference type="PROSITE" id="PS50811"/>
    </source>
</evidence>
<dbReference type="Gene3D" id="2.20.25.80">
    <property type="entry name" value="WRKY domain"/>
    <property type="match status" value="2"/>
</dbReference>
<evidence type="ECO:0000256" key="5">
    <source>
        <dbReference type="ARBA" id="ARBA00022723"/>
    </source>
</evidence>
<dbReference type="FunFam" id="1.10.510.10:FF:000043">
    <property type="entry name" value="probable serine/threonine-protein kinase At1g54610"/>
    <property type="match status" value="1"/>
</dbReference>
<dbReference type="PANTHER" id="PTHR24056">
    <property type="entry name" value="CELL DIVISION PROTEIN KINASE"/>
    <property type="match status" value="1"/>
</dbReference>
<dbReference type="InterPro" id="IPR003657">
    <property type="entry name" value="WRKY_dom"/>
</dbReference>
<dbReference type="SMART" id="SM00220">
    <property type="entry name" value="S_TKc"/>
    <property type="match status" value="1"/>
</dbReference>
<reference evidence="20" key="2">
    <citation type="submission" date="2020-08" db="EMBL/GenBank/DDBJ databases">
        <title>Plant Genome Project.</title>
        <authorList>
            <person name="Zhang R.-G."/>
        </authorList>
    </citation>
    <scope>NUCLEOTIDE SEQUENCE</scope>
    <source>
        <strain evidence="20">Huo1</strain>
        <tissue evidence="20">Leaf</tissue>
    </source>
</reference>
<evidence type="ECO:0000256" key="14">
    <source>
        <dbReference type="ARBA" id="ARBA00023242"/>
    </source>
</evidence>
<feature type="compositionally biased region" description="Basic and acidic residues" evidence="17">
    <location>
        <begin position="412"/>
        <end position="422"/>
    </location>
</feature>
<dbReference type="GO" id="GO:0000307">
    <property type="term" value="C:cyclin-dependent protein kinase holoenzyme complex"/>
    <property type="evidence" value="ECO:0007669"/>
    <property type="project" value="TreeGrafter"/>
</dbReference>
<dbReference type="InterPro" id="IPR036576">
    <property type="entry name" value="WRKY_dom_sf"/>
</dbReference>
<evidence type="ECO:0000256" key="8">
    <source>
        <dbReference type="ARBA" id="ARBA00022777"/>
    </source>
</evidence>
<keyword evidence="7 16" id="KW-0547">Nucleotide-binding</keyword>
<feature type="region of interest" description="Disordered" evidence="17">
    <location>
        <begin position="1006"/>
        <end position="1051"/>
    </location>
</feature>
<dbReference type="Proteomes" id="UP000298416">
    <property type="component" value="Unassembled WGS sequence"/>
</dbReference>
<dbReference type="InterPro" id="IPR008271">
    <property type="entry name" value="Ser/Thr_kinase_AS"/>
</dbReference>
<keyword evidence="8" id="KW-0418">Kinase</keyword>
<keyword evidence="4" id="KW-0808">Transferase</keyword>
<dbReference type="InterPro" id="IPR000719">
    <property type="entry name" value="Prot_kinase_dom"/>
</dbReference>
<keyword evidence="14" id="KW-0539">Nucleus</keyword>
<feature type="domain" description="WRKY" evidence="19">
    <location>
        <begin position="447"/>
        <end position="512"/>
    </location>
</feature>
<comment type="similarity">
    <text evidence="2">Belongs to the protein kinase superfamily. CMGC Ser/Thr protein kinase family. CDC2/CDKX subfamily.</text>
</comment>
<evidence type="ECO:0000313" key="20">
    <source>
        <dbReference type="EMBL" id="KAG6398354.1"/>
    </source>
</evidence>
<evidence type="ECO:0000256" key="12">
    <source>
        <dbReference type="ARBA" id="ARBA00023125"/>
    </source>
</evidence>
<dbReference type="AlphaFoldDB" id="A0A8X8ZBW3"/>
<feature type="region of interest" description="Disordered" evidence="17">
    <location>
        <begin position="1070"/>
        <end position="1126"/>
    </location>
</feature>
<dbReference type="PROSITE" id="PS50011">
    <property type="entry name" value="PROTEIN_KINASE_DOM"/>
    <property type="match status" value="1"/>
</dbReference>
<feature type="compositionally biased region" description="Polar residues" evidence="17">
    <location>
        <begin position="261"/>
        <end position="275"/>
    </location>
</feature>
<feature type="region of interest" description="Disordered" evidence="17">
    <location>
        <begin position="248"/>
        <end position="309"/>
    </location>
</feature>
<feature type="binding site" evidence="16">
    <location>
        <position position="744"/>
    </location>
    <ligand>
        <name>ATP</name>
        <dbReference type="ChEBI" id="CHEBI:30616"/>
    </ligand>
</feature>
<feature type="compositionally biased region" description="Polar residues" evidence="17">
    <location>
        <begin position="1098"/>
        <end position="1125"/>
    </location>
</feature>
<gene>
    <name evidence="20" type="ORF">SASPL_139812</name>
</gene>
<keyword evidence="10 16" id="KW-0067">ATP-binding</keyword>
<evidence type="ECO:0000256" key="11">
    <source>
        <dbReference type="ARBA" id="ARBA00023015"/>
    </source>
</evidence>
<evidence type="ECO:0000256" key="1">
    <source>
        <dbReference type="ARBA" id="ARBA00004123"/>
    </source>
</evidence>
<accession>A0A8X8ZBW3</accession>
<name>A0A8X8ZBW3_SALSN</name>
<comment type="similarity">
    <text evidence="15">Belongs to the WRKY group I family.</text>
</comment>
<reference evidence="20" key="1">
    <citation type="submission" date="2018-01" db="EMBL/GenBank/DDBJ databases">
        <authorList>
            <person name="Mao J.F."/>
        </authorList>
    </citation>
    <scope>NUCLEOTIDE SEQUENCE</scope>
    <source>
        <strain evidence="20">Huo1</strain>
        <tissue evidence="20">Leaf</tissue>
    </source>
</reference>
<evidence type="ECO:0000256" key="16">
    <source>
        <dbReference type="PROSITE-ProRule" id="PRU10141"/>
    </source>
</evidence>
<dbReference type="EMBL" id="PNBA02000015">
    <property type="protein sequence ID" value="KAG6398354.1"/>
    <property type="molecule type" value="Genomic_DNA"/>
</dbReference>
<comment type="subcellular location">
    <subcellularLocation>
        <location evidence="1">Nucleus</location>
    </subcellularLocation>
</comment>
<evidence type="ECO:0000256" key="10">
    <source>
        <dbReference type="ARBA" id="ARBA00022840"/>
    </source>
</evidence>
<feature type="region of interest" description="Disordered" evidence="17">
    <location>
        <begin position="155"/>
        <end position="176"/>
    </location>
</feature>
<evidence type="ECO:0000313" key="21">
    <source>
        <dbReference type="Proteomes" id="UP000298416"/>
    </source>
</evidence>
<feature type="domain" description="Protein kinase" evidence="18">
    <location>
        <begin position="714"/>
        <end position="998"/>
    </location>
</feature>
<evidence type="ECO:0008006" key="22">
    <source>
        <dbReference type="Google" id="ProtNLM"/>
    </source>
</evidence>
<dbReference type="GO" id="GO:0046872">
    <property type="term" value="F:metal ion binding"/>
    <property type="evidence" value="ECO:0007669"/>
    <property type="project" value="UniProtKB-KW"/>
</dbReference>
<dbReference type="InterPro" id="IPR017441">
    <property type="entry name" value="Protein_kinase_ATP_BS"/>
</dbReference>
<dbReference type="PROSITE" id="PS50811">
    <property type="entry name" value="WRKY"/>
    <property type="match status" value="2"/>
</dbReference>
<evidence type="ECO:0000256" key="9">
    <source>
        <dbReference type="ARBA" id="ARBA00022833"/>
    </source>
</evidence>
<dbReference type="GO" id="GO:0003700">
    <property type="term" value="F:DNA-binding transcription factor activity"/>
    <property type="evidence" value="ECO:0007669"/>
    <property type="project" value="InterPro"/>
</dbReference>
<feature type="compositionally biased region" description="Acidic residues" evidence="17">
    <location>
        <begin position="395"/>
        <end position="411"/>
    </location>
</feature>
<dbReference type="PANTHER" id="PTHR24056:SF571">
    <property type="entry name" value="PROTEIN KINASE DOMAIN-CONTAINING PROTEIN"/>
    <property type="match status" value="1"/>
</dbReference>
<dbReference type="Gene3D" id="1.10.510.10">
    <property type="entry name" value="Transferase(Phosphotransferase) domain 1"/>
    <property type="match status" value="1"/>
</dbReference>
<dbReference type="InterPro" id="IPR050108">
    <property type="entry name" value="CDK"/>
</dbReference>
<dbReference type="InterPro" id="IPR011009">
    <property type="entry name" value="Kinase-like_dom_sf"/>
</dbReference>
<protein>
    <recommendedName>
        <fullName evidence="22">Cyclin-dependent kinase 12/13</fullName>
    </recommendedName>
</protein>
<evidence type="ECO:0000259" key="18">
    <source>
        <dbReference type="PROSITE" id="PS50011"/>
    </source>
</evidence>
<dbReference type="Gene3D" id="3.30.200.20">
    <property type="entry name" value="Phosphorylase Kinase, domain 1"/>
    <property type="match status" value="1"/>
</dbReference>
<dbReference type="GO" id="GO:0008353">
    <property type="term" value="F:RNA polymerase II CTD heptapeptide repeat kinase activity"/>
    <property type="evidence" value="ECO:0007669"/>
    <property type="project" value="TreeGrafter"/>
</dbReference>
<dbReference type="FunFam" id="3.30.200.20:FF:000021">
    <property type="entry name" value="probable serine/threonine-protein kinase At1g54610"/>
    <property type="match status" value="1"/>
</dbReference>
<dbReference type="PROSITE" id="PS00107">
    <property type="entry name" value="PROTEIN_KINASE_ATP"/>
    <property type="match status" value="1"/>
</dbReference>
<comment type="caution">
    <text evidence="20">The sequence shown here is derived from an EMBL/GenBank/DDBJ whole genome shotgun (WGS) entry which is preliminary data.</text>
</comment>
<evidence type="ECO:0000256" key="13">
    <source>
        <dbReference type="ARBA" id="ARBA00023163"/>
    </source>
</evidence>
<feature type="compositionally biased region" description="Polar residues" evidence="17">
    <location>
        <begin position="423"/>
        <end position="439"/>
    </location>
</feature>
<feature type="domain" description="WRKY" evidence="19">
    <location>
        <begin position="303"/>
        <end position="367"/>
    </location>
</feature>
<feature type="compositionally biased region" description="Basic and acidic residues" evidence="17">
    <location>
        <begin position="1015"/>
        <end position="1030"/>
    </location>
</feature>
<keyword evidence="5" id="KW-0479">Metal-binding</keyword>
<dbReference type="Pfam" id="PF00069">
    <property type="entry name" value="Pkinase"/>
    <property type="match status" value="1"/>
</dbReference>
<evidence type="ECO:0000256" key="17">
    <source>
        <dbReference type="SAM" id="MobiDB-lite"/>
    </source>
</evidence>
<dbReference type="GO" id="GO:0032968">
    <property type="term" value="P:positive regulation of transcription elongation by RNA polymerase II"/>
    <property type="evidence" value="ECO:0007669"/>
    <property type="project" value="TreeGrafter"/>
</dbReference>
<proteinExistence type="inferred from homology"/>
<keyword evidence="21" id="KW-1185">Reference proteome</keyword>
<feature type="region of interest" description="Disordered" evidence="17">
    <location>
        <begin position="387"/>
        <end position="439"/>
    </location>
</feature>
<evidence type="ECO:0000256" key="7">
    <source>
        <dbReference type="ARBA" id="ARBA00022741"/>
    </source>
</evidence>
<dbReference type="SMART" id="SM00774">
    <property type="entry name" value="WRKY"/>
    <property type="match status" value="2"/>
</dbReference>
<evidence type="ECO:0000256" key="15">
    <source>
        <dbReference type="ARBA" id="ARBA00061157"/>
    </source>
</evidence>
<keyword evidence="3" id="KW-0723">Serine/threonine-protein kinase</keyword>
<dbReference type="CDD" id="cd07840">
    <property type="entry name" value="STKc_CDK9_like"/>
    <property type="match status" value="1"/>
</dbReference>
<evidence type="ECO:0000256" key="6">
    <source>
        <dbReference type="ARBA" id="ARBA00022737"/>
    </source>
</evidence>
<keyword evidence="11" id="KW-0805">Transcription regulation</keyword>
<dbReference type="PROSITE" id="PS00108">
    <property type="entry name" value="PROTEIN_KINASE_ST"/>
    <property type="match status" value="1"/>
</dbReference>
<keyword evidence="9" id="KW-0862">Zinc</keyword>
<keyword evidence="6" id="KW-0677">Repeat</keyword>
<dbReference type="GO" id="GO:0005524">
    <property type="term" value="F:ATP binding"/>
    <property type="evidence" value="ECO:0007669"/>
    <property type="project" value="UniProtKB-UniRule"/>
</dbReference>
<dbReference type="FunFam" id="2.20.25.80:FF:000006">
    <property type="entry name" value="WRKY transcription factor"/>
    <property type="match status" value="1"/>
</dbReference>
<sequence length="1179" mass="130274">MQVADTTTWAPLSLPTCFTLFKSHLISLCISLYLYICSGAGSNGVSSKNNKFAIPIDWSRLKITFRIDTQDNNKSMGETSVADAAGAVAAARPKPATIAVPPRGSVAESLFTNGLTGMGFSPGPMSLVSSFFSDHGPFSFSQLLAGAIASPIAAPPPKGESCGDSSENDGAGFKRNRPMTLVVAPQQESMSPLFMVPPGLTPSGFLNSPAFLSPLQSPFGMSHQQALAHVTAQAAFSQSHMQMNMELQRSSVAPTTEAPISHSSPAPSETLTEQIINPVPLESSKLESSEVSQSDKKAAYVTTGDKPESDGYNWRKYGQKCVKASECPRSYYKCTYANCLVKKKVERSCDGRVSEIVYKGEHNHGLPQSNKRKKDSSVALDGEANCLDENTQESQNDETEGSVIVIDDEKDNEPLAKRRSSDNRQQSMPATSHQTITESKIVVQTRSEVDLLDDGYKWRKYGQKVVKGNPHPRSYYRCTYAGCNVRKQVERSSADPKAVITSYEGKHSHEIPAGKYMSSNQGLPAANAQLSKMQRVMAKAPSEMEFGSEAPITLHLKEEEVAGRVRNFPPLRYLAHFPIWVGSAFAAASHCIFPASGAMGCVSSKKIRCDSPTYDEVCSISCIGNGSRKRSSRHPVLTEEIVVVKTEAEGGRESEAESKRRNYKDASRESKREKHAYYGRQSESDLIAAGWPSWLTAVAAEAIDGWVPLRADAYERLDKIGQGTYSNVYRARDLKTNKIVAVKKVRFDNFQAESVRFMSREIMILRMMDHPNVMKLEGIITSRLSCTIYLVFEYMEHDLAGLLSSPEITFTESQIKCYMKQLLSGLDHCHSRGIMHRDIKSSNILVNNQGVLKIADFGLAYFTRPKNREPLTSRVVTLWYRPPELLLGSTNYEGEVDLWSAGCVFAELFMGRPILKGRTEVEQLHKIFRLCGTPADEYWRASRLPLASMFKPQQPYDSTLRERCAELPETAVDLIESLLAIQPAKRGTAASALQSEYFNTRPYACDPSSMPKFPPNKEMDAKAREDERRMKGLSARQEAAAVSRNPRRMRKTLHETSDFCKLAEEEIEEENAGAVQKSNNGSSKKAARSGMLAPRAASKQSLDTKSDISATSNSTQDSITSTKSVPVQRHKQLPIFMRLSNNKSTSKSLKSVNSNPILHQEYASFDQSATRTDSLVRIR</sequence>
<dbReference type="SUPFAM" id="SSF118290">
    <property type="entry name" value="WRKY DNA-binding domain"/>
    <property type="match status" value="2"/>
</dbReference>
<dbReference type="GO" id="GO:0043565">
    <property type="term" value="F:sequence-specific DNA binding"/>
    <property type="evidence" value="ECO:0007669"/>
    <property type="project" value="InterPro"/>
</dbReference>
<dbReference type="Pfam" id="PF03106">
    <property type="entry name" value="WRKY"/>
    <property type="match status" value="2"/>
</dbReference>